<keyword evidence="2" id="KW-0472">Membrane</keyword>
<sequence>MLDFSSQFPQLMMLAGIVLMGWVFVRRQMKSKKRYRQEDRQHRQALKKVAASKPQSMPLADAPVETLRWQGAMFDLQRELKAELETKIMVVQTLLRQVDERIQYMETLADKVSPNPQGNASKDDKVIR</sequence>
<keyword evidence="2" id="KW-1133">Transmembrane helix</keyword>
<organism evidence="3 4">
    <name type="scientific">Roseimaritima multifibrata</name>
    <dbReference type="NCBI Taxonomy" id="1930274"/>
    <lineage>
        <taxon>Bacteria</taxon>
        <taxon>Pseudomonadati</taxon>
        <taxon>Planctomycetota</taxon>
        <taxon>Planctomycetia</taxon>
        <taxon>Pirellulales</taxon>
        <taxon>Pirellulaceae</taxon>
        <taxon>Roseimaritima</taxon>
    </lineage>
</organism>
<dbReference type="RefSeq" id="WP_145350139.1">
    <property type="nucleotide sequence ID" value="NZ_CP036262.1"/>
</dbReference>
<gene>
    <name evidence="3" type="ORF">FF011L_07090</name>
</gene>
<feature type="region of interest" description="Disordered" evidence="1">
    <location>
        <begin position="33"/>
        <end position="57"/>
    </location>
</feature>
<accession>A0A517MAR2</accession>
<protein>
    <submittedName>
        <fullName evidence="3">Uncharacterized protein</fullName>
    </submittedName>
</protein>
<feature type="transmembrane region" description="Helical" evidence="2">
    <location>
        <begin position="6"/>
        <end position="25"/>
    </location>
</feature>
<proteinExistence type="predicted"/>
<evidence type="ECO:0000313" key="3">
    <source>
        <dbReference type="EMBL" id="QDS91973.1"/>
    </source>
</evidence>
<name>A0A517MAR2_9BACT</name>
<dbReference type="EMBL" id="CP036262">
    <property type="protein sequence ID" value="QDS91973.1"/>
    <property type="molecule type" value="Genomic_DNA"/>
</dbReference>
<evidence type="ECO:0000256" key="1">
    <source>
        <dbReference type="SAM" id="MobiDB-lite"/>
    </source>
</evidence>
<dbReference type="OrthoDB" id="277223at2"/>
<reference evidence="3 4" key="1">
    <citation type="submission" date="2019-02" db="EMBL/GenBank/DDBJ databases">
        <title>Deep-cultivation of Planctomycetes and their phenomic and genomic characterization uncovers novel biology.</title>
        <authorList>
            <person name="Wiegand S."/>
            <person name="Jogler M."/>
            <person name="Boedeker C."/>
            <person name="Pinto D."/>
            <person name="Vollmers J."/>
            <person name="Rivas-Marin E."/>
            <person name="Kohn T."/>
            <person name="Peeters S.H."/>
            <person name="Heuer A."/>
            <person name="Rast P."/>
            <person name="Oberbeckmann S."/>
            <person name="Bunk B."/>
            <person name="Jeske O."/>
            <person name="Meyerdierks A."/>
            <person name="Storesund J.E."/>
            <person name="Kallscheuer N."/>
            <person name="Luecker S."/>
            <person name="Lage O.M."/>
            <person name="Pohl T."/>
            <person name="Merkel B.J."/>
            <person name="Hornburger P."/>
            <person name="Mueller R.-W."/>
            <person name="Bruemmer F."/>
            <person name="Labrenz M."/>
            <person name="Spormann A.M."/>
            <person name="Op den Camp H."/>
            <person name="Overmann J."/>
            <person name="Amann R."/>
            <person name="Jetten M.S.M."/>
            <person name="Mascher T."/>
            <person name="Medema M.H."/>
            <person name="Devos D.P."/>
            <person name="Kaster A.-K."/>
            <person name="Ovreas L."/>
            <person name="Rohde M."/>
            <person name="Galperin M.Y."/>
            <person name="Jogler C."/>
        </authorList>
    </citation>
    <scope>NUCLEOTIDE SEQUENCE [LARGE SCALE GENOMIC DNA]</scope>
    <source>
        <strain evidence="3 4">FF011L</strain>
    </source>
</reference>
<evidence type="ECO:0000313" key="4">
    <source>
        <dbReference type="Proteomes" id="UP000320672"/>
    </source>
</evidence>
<evidence type="ECO:0000256" key="2">
    <source>
        <dbReference type="SAM" id="Phobius"/>
    </source>
</evidence>
<dbReference type="Proteomes" id="UP000320672">
    <property type="component" value="Chromosome"/>
</dbReference>
<keyword evidence="4" id="KW-1185">Reference proteome</keyword>
<dbReference type="AlphaFoldDB" id="A0A517MAR2"/>
<dbReference type="KEGG" id="rml:FF011L_07090"/>
<feature type="region of interest" description="Disordered" evidence="1">
    <location>
        <begin position="108"/>
        <end position="128"/>
    </location>
</feature>
<keyword evidence="2" id="KW-0812">Transmembrane</keyword>